<evidence type="ECO:0000256" key="2">
    <source>
        <dbReference type="SAM" id="Phobius"/>
    </source>
</evidence>
<dbReference type="EMBL" id="FZOF01000002">
    <property type="protein sequence ID" value="SNS03088.1"/>
    <property type="molecule type" value="Genomic_DNA"/>
</dbReference>
<keyword evidence="2" id="KW-1133">Transmembrane helix</keyword>
<evidence type="ECO:0000313" key="4">
    <source>
        <dbReference type="EMBL" id="SNS03088.1"/>
    </source>
</evidence>
<dbReference type="SUPFAM" id="SSF49785">
    <property type="entry name" value="Galactose-binding domain-like"/>
    <property type="match status" value="1"/>
</dbReference>
<organism evidence="4 5">
    <name type="scientific">Actinacidiphila glaucinigra</name>
    <dbReference type="NCBI Taxonomy" id="235986"/>
    <lineage>
        <taxon>Bacteria</taxon>
        <taxon>Bacillati</taxon>
        <taxon>Actinomycetota</taxon>
        <taxon>Actinomycetes</taxon>
        <taxon>Kitasatosporales</taxon>
        <taxon>Streptomycetaceae</taxon>
        <taxon>Actinacidiphila</taxon>
    </lineage>
</organism>
<sequence length="332" mass="34120">MTAGDNGAPEPGSDDPFAYLYRQDGEEPGQAATAQPGVPRTSYNQVQRVGERRPQQPQQSQQGGYGYPQQQAGYGQQPPAYGQPQPQQAQHAQATQQFPQGPGGPSGPAGPAGGGSRRASTPRPGGPNSKGLLIGAVAVVAAVAIGIGVAMAGGDDDSPEAGSTPTPTASSDGGKGDNSGEPTAPASATKTGVVDAATLVKAGGARIGSQYKGTLAAGGKYVENMNAVGASATWTVDVPKDGSYDFWIRYGNAEKDSASATIVVNGSPQSYKPDLRNYGKEGDWNHWYRSFVTLDLKQGSNTLAVTCGQGDACHFNLDQLALLDKGQKPEGW</sequence>
<dbReference type="InterPro" id="IPR008979">
    <property type="entry name" value="Galactose-bd-like_sf"/>
</dbReference>
<feature type="compositionally biased region" description="Gly residues" evidence="1">
    <location>
        <begin position="101"/>
        <end position="116"/>
    </location>
</feature>
<feature type="compositionally biased region" description="Low complexity" evidence="1">
    <location>
        <begin position="55"/>
        <end position="100"/>
    </location>
</feature>
<feature type="transmembrane region" description="Helical" evidence="2">
    <location>
        <begin position="132"/>
        <end position="153"/>
    </location>
</feature>
<reference evidence="4 5" key="1">
    <citation type="submission" date="2017-06" db="EMBL/GenBank/DDBJ databases">
        <authorList>
            <person name="Kim H.J."/>
            <person name="Triplett B.A."/>
        </authorList>
    </citation>
    <scope>NUCLEOTIDE SEQUENCE [LARGE SCALE GENOMIC DNA]</scope>
    <source>
        <strain evidence="4 5">CGMCC 4.1858</strain>
    </source>
</reference>
<feature type="domain" description="CBM6" evidence="3">
    <location>
        <begin position="192"/>
        <end position="323"/>
    </location>
</feature>
<feature type="region of interest" description="Disordered" evidence="1">
    <location>
        <begin position="153"/>
        <end position="190"/>
    </location>
</feature>
<name>A0A239B726_9ACTN</name>
<evidence type="ECO:0000256" key="1">
    <source>
        <dbReference type="SAM" id="MobiDB-lite"/>
    </source>
</evidence>
<evidence type="ECO:0000313" key="5">
    <source>
        <dbReference type="Proteomes" id="UP000198280"/>
    </source>
</evidence>
<keyword evidence="2" id="KW-0812">Transmembrane</keyword>
<dbReference type="PROSITE" id="PS51175">
    <property type="entry name" value="CBM6"/>
    <property type="match status" value="1"/>
</dbReference>
<gene>
    <name evidence="4" type="ORF">SAMN05216252_102391</name>
</gene>
<feature type="region of interest" description="Disordered" evidence="1">
    <location>
        <begin position="1"/>
        <end position="128"/>
    </location>
</feature>
<dbReference type="GO" id="GO:0030246">
    <property type="term" value="F:carbohydrate binding"/>
    <property type="evidence" value="ECO:0007669"/>
    <property type="project" value="InterPro"/>
</dbReference>
<dbReference type="Gene3D" id="2.60.120.260">
    <property type="entry name" value="Galactose-binding domain-like"/>
    <property type="match status" value="1"/>
</dbReference>
<dbReference type="OrthoDB" id="190883at2"/>
<protein>
    <submittedName>
        <fullName evidence="4">Carbohydrate binding module (Family 6)</fullName>
    </submittedName>
</protein>
<dbReference type="AlphaFoldDB" id="A0A239B726"/>
<dbReference type="RefSeq" id="WP_089222528.1">
    <property type="nucleotide sequence ID" value="NZ_FZOF01000002.1"/>
</dbReference>
<dbReference type="Proteomes" id="UP000198280">
    <property type="component" value="Unassembled WGS sequence"/>
</dbReference>
<keyword evidence="5" id="KW-1185">Reference proteome</keyword>
<accession>A0A239B726</accession>
<proteinExistence type="predicted"/>
<evidence type="ECO:0000259" key="3">
    <source>
        <dbReference type="PROSITE" id="PS51175"/>
    </source>
</evidence>
<dbReference type="InterPro" id="IPR005084">
    <property type="entry name" value="CBM6"/>
</dbReference>
<keyword evidence="2" id="KW-0472">Membrane</keyword>
<feature type="compositionally biased region" description="Polar residues" evidence="1">
    <location>
        <begin position="161"/>
        <end position="171"/>
    </location>
</feature>